<dbReference type="Proteomes" id="UP000030766">
    <property type="component" value="Unassembled WGS sequence"/>
</dbReference>
<proteinExistence type="predicted"/>
<protein>
    <submittedName>
        <fullName evidence="1">Uncharacterized protein</fullName>
    </submittedName>
</protein>
<dbReference type="VEuPathDB" id="FungiDB:FOZG_01183"/>
<reference evidence="1" key="2">
    <citation type="submission" date="2012-06" db="EMBL/GenBank/DDBJ databases">
        <title>Annotation of the Genome Sequence of Fusarium oxysporum Fo47.</title>
        <authorList>
            <consortium name="The Broad Institute Genomics Platform"/>
            <person name="Ma L.-J."/>
            <person name="Corby-Kistler H."/>
            <person name="Broz K."/>
            <person name="Gale L.R."/>
            <person name="Jonkers W."/>
            <person name="O'Donnell K."/>
            <person name="Ploetz R."/>
            <person name="Steinberg C."/>
            <person name="Schwartz D.C."/>
            <person name="VanEtten H."/>
            <person name="Zhou S."/>
            <person name="Young S.K."/>
            <person name="Zeng Q."/>
            <person name="Gargeya S."/>
            <person name="Fitzgerald M."/>
            <person name="Abouelleil A."/>
            <person name="Alvarado L."/>
            <person name="Chapman S.B."/>
            <person name="Gainer-Dewar J."/>
            <person name="Goldberg J."/>
            <person name="Griggs A."/>
            <person name="Gujja S."/>
            <person name="Hansen M."/>
            <person name="Howarth C."/>
            <person name="Imamovic A."/>
            <person name="Ireland A."/>
            <person name="Larimer J."/>
            <person name="McCowan C."/>
            <person name="Murphy C."/>
            <person name="Pearson M."/>
            <person name="Poon T.W."/>
            <person name="Priest M."/>
            <person name="Roberts A."/>
            <person name="Saif S."/>
            <person name="Shea T."/>
            <person name="Sykes S."/>
            <person name="Wortman J."/>
            <person name="Nusbaum C."/>
            <person name="Birren B."/>
        </authorList>
    </citation>
    <scope>NUCLEOTIDE SEQUENCE</scope>
    <source>
        <strain evidence="1">Fo47</strain>
    </source>
</reference>
<dbReference type="HOGENOM" id="CLU_3068715_0_0_1"/>
<accession>W9L272</accession>
<reference evidence="1" key="1">
    <citation type="submission" date="2011-06" db="EMBL/GenBank/DDBJ databases">
        <title>The Genome Sequence of Fusarium oxysporum Fo47.</title>
        <authorList>
            <consortium name="The Broad Institute Genome Sequencing Platform"/>
            <person name="Ma L.-J."/>
            <person name="Gale L.R."/>
            <person name="Schwartz D.C."/>
            <person name="Zhou S."/>
            <person name="Corby-Kistler H."/>
            <person name="Young S.K."/>
            <person name="Zeng Q."/>
            <person name="Gargeya S."/>
            <person name="Fitzgerald M."/>
            <person name="Haas B."/>
            <person name="Abouelleil A."/>
            <person name="Alvarado L."/>
            <person name="Arachchi H.M."/>
            <person name="Berlin A."/>
            <person name="Brown A."/>
            <person name="Chapman S.B."/>
            <person name="Chen Z."/>
            <person name="Dunbar C."/>
            <person name="Freedman E."/>
            <person name="Gearin G."/>
            <person name="Gellesch M."/>
            <person name="Goldberg J."/>
            <person name="Griggs A."/>
            <person name="Gujja S."/>
            <person name="Heiman D."/>
            <person name="Howarth C."/>
            <person name="Larson L."/>
            <person name="Lui A."/>
            <person name="MacDonald P.J.P."/>
            <person name="Mehta T."/>
            <person name="Montmayeur A."/>
            <person name="Murphy C."/>
            <person name="Neiman D."/>
            <person name="Pearson M."/>
            <person name="Priest M."/>
            <person name="Roberts A."/>
            <person name="Saif S."/>
            <person name="Shea T."/>
            <person name="Shenoy N."/>
            <person name="Sisk P."/>
            <person name="Stolte C."/>
            <person name="Sykes S."/>
            <person name="Wortman J."/>
            <person name="Nusbaum C."/>
            <person name="Birren B."/>
        </authorList>
    </citation>
    <scope>NUCLEOTIDE SEQUENCE [LARGE SCALE GENOMIC DNA]</scope>
    <source>
        <strain evidence="1">Fo47</strain>
    </source>
</reference>
<organism evidence="1">
    <name type="scientific">Fusarium oxysporum Fo47</name>
    <dbReference type="NCBI Taxonomy" id="660027"/>
    <lineage>
        <taxon>Eukaryota</taxon>
        <taxon>Fungi</taxon>
        <taxon>Dikarya</taxon>
        <taxon>Ascomycota</taxon>
        <taxon>Pezizomycotina</taxon>
        <taxon>Sordariomycetes</taxon>
        <taxon>Hypocreomycetidae</taxon>
        <taxon>Hypocreales</taxon>
        <taxon>Nectriaceae</taxon>
        <taxon>Fusarium</taxon>
        <taxon>Fusarium oxysporum species complex</taxon>
    </lineage>
</organism>
<dbReference type="AlphaFoldDB" id="W9L272"/>
<name>W9L272_FUSOX</name>
<sequence length="53" mass="5795">MNRTAPESVQTGATDASTYWNSTAAPVGDSFGSSNFPEVYMDWNFPLDLDYLG</sequence>
<evidence type="ECO:0000313" key="1">
    <source>
        <dbReference type="EMBL" id="EWZ50806.1"/>
    </source>
</evidence>
<dbReference type="EMBL" id="JH717896">
    <property type="protein sequence ID" value="EWZ50806.1"/>
    <property type="molecule type" value="Genomic_DNA"/>
</dbReference>
<gene>
    <name evidence="1" type="ORF">FOZG_01183</name>
</gene>